<sequence>MKPGTEAVHSPLLSLFQLGELKLKNRIVMAPMTRNRADDKGVPTAAMVKHYGDRASAGLIVAEGTWPSREGQAYNRQPGIENASQIEGWRKVTDAVHQQDGLISLQIMHSGRIGSHHIKGVDVDHIAPSEIRASGEIYTDAAGMQPFDTPRALSTQEVWQQVDIHRQAAKNAKLAGFDAVELHCTSGYLPMQFLCSDSNQRDDEFGGSVTARARFAYECLKGMCEVMGPGRVGIRLNPGNTFNDTNDANPEQSHRVLLEMAAELPLAYVHIMRSPVPGLDAFAMAQTAWQGGIIVNDNFNPLTGGEAVRAGKGDAVSFARHFIANPDLVARVRDGAELARFDRKTLYTPGDKGYNDYPKLELEVEA</sequence>
<dbReference type="PANTHER" id="PTHR22893:SF91">
    <property type="entry name" value="NADPH DEHYDROGENASE 2-RELATED"/>
    <property type="match status" value="1"/>
</dbReference>
<proteinExistence type="predicted"/>
<reference evidence="2 3" key="1">
    <citation type="submission" date="2022-01" db="EMBL/GenBank/DDBJ databases">
        <title>Whole genome-based taxonomy of the Shewanellaceae.</title>
        <authorList>
            <person name="Martin-Rodriguez A.J."/>
        </authorList>
    </citation>
    <scope>NUCLEOTIDE SEQUENCE [LARGE SCALE GENOMIC DNA]</scope>
    <source>
        <strain evidence="2 3">DSM 21332</strain>
    </source>
</reference>
<evidence type="ECO:0000313" key="2">
    <source>
        <dbReference type="EMBL" id="MCL2913956.1"/>
    </source>
</evidence>
<protein>
    <submittedName>
        <fullName evidence="2">Alkene reductase</fullName>
    </submittedName>
</protein>
<gene>
    <name evidence="2" type="ORF">L2725_09145</name>
</gene>
<organism evidence="2 3">
    <name type="scientific">Shewanella corallii</name>
    <dbReference type="NCBI Taxonomy" id="560080"/>
    <lineage>
        <taxon>Bacteria</taxon>
        <taxon>Pseudomonadati</taxon>
        <taxon>Pseudomonadota</taxon>
        <taxon>Gammaproteobacteria</taxon>
        <taxon>Alteromonadales</taxon>
        <taxon>Shewanellaceae</taxon>
        <taxon>Shewanella</taxon>
    </lineage>
</organism>
<dbReference type="PANTHER" id="PTHR22893">
    <property type="entry name" value="NADH OXIDOREDUCTASE-RELATED"/>
    <property type="match status" value="1"/>
</dbReference>
<dbReference type="CDD" id="cd02933">
    <property type="entry name" value="OYE_like_FMN"/>
    <property type="match status" value="1"/>
</dbReference>
<dbReference type="Proteomes" id="UP001202831">
    <property type="component" value="Unassembled WGS sequence"/>
</dbReference>
<name>A0ABT0N687_9GAMM</name>
<dbReference type="Gene3D" id="3.20.20.70">
    <property type="entry name" value="Aldolase class I"/>
    <property type="match status" value="1"/>
</dbReference>
<keyword evidence="3" id="KW-1185">Reference proteome</keyword>
<dbReference type="RefSeq" id="WP_249248691.1">
    <property type="nucleotide sequence ID" value="NZ_JAKIKT010000003.1"/>
</dbReference>
<dbReference type="Pfam" id="PF00724">
    <property type="entry name" value="Oxidored_FMN"/>
    <property type="match status" value="1"/>
</dbReference>
<feature type="domain" description="NADH:flavin oxidoreductase/NADH oxidase N-terminal" evidence="1">
    <location>
        <begin position="16"/>
        <end position="337"/>
    </location>
</feature>
<dbReference type="InterPro" id="IPR001155">
    <property type="entry name" value="OxRdtase_FMN_N"/>
</dbReference>
<dbReference type="EMBL" id="JAKIKT010000003">
    <property type="protein sequence ID" value="MCL2913956.1"/>
    <property type="molecule type" value="Genomic_DNA"/>
</dbReference>
<dbReference type="InterPro" id="IPR045247">
    <property type="entry name" value="Oye-like"/>
</dbReference>
<evidence type="ECO:0000313" key="3">
    <source>
        <dbReference type="Proteomes" id="UP001202831"/>
    </source>
</evidence>
<evidence type="ECO:0000259" key="1">
    <source>
        <dbReference type="Pfam" id="PF00724"/>
    </source>
</evidence>
<dbReference type="SUPFAM" id="SSF51395">
    <property type="entry name" value="FMN-linked oxidoreductases"/>
    <property type="match status" value="1"/>
</dbReference>
<accession>A0ABT0N687</accession>
<comment type="caution">
    <text evidence="2">The sequence shown here is derived from an EMBL/GenBank/DDBJ whole genome shotgun (WGS) entry which is preliminary data.</text>
</comment>
<dbReference type="InterPro" id="IPR013785">
    <property type="entry name" value="Aldolase_TIM"/>
</dbReference>